<gene>
    <name evidence="4" type="primary">yojK</name>
    <name evidence="4" type="ORF">SPIL2461_LOCUS10855</name>
</gene>
<dbReference type="GO" id="GO:0016758">
    <property type="term" value="F:hexosyltransferase activity"/>
    <property type="evidence" value="ECO:0007669"/>
    <property type="project" value="UniProtKB-ARBA"/>
</dbReference>
<dbReference type="InterPro" id="IPR050271">
    <property type="entry name" value="UDP-glycosyltransferase"/>
</dbReference>
<dbReference type="SUPFAM" id="SSF53756">
    <property type="entry name" value="UDP-Glycosyltransferase/glycogen phosphorylase"/>
    <property type="match status" value="1"/>
</dbReference>
<protein>
    <submittedName>
        <fullName evidence="4">YojK protein</fullName>
    </submittedName>
</protein>
<feature type="domain" description="Erythromycin biosynthesis protein CIII-like C-terminal" evidence="3">
    <location>
        <begin position="334"/>
        <end position="448"/>
    </location>
</feature>
<accession>A0A812RJP0</accession>
<keyword evidence="1" id="KW-0328">Glycosyltransferase</keyword>
<dbReference type="Pfam" id="PF06722">
    <property type="entry name" value="EryCIII-like_C"/>
    <property type="match status" value="1"/>
</dbReference>
<dbReference type="Gene3D" id="3.40.50.2000">
    <property type="entry name" value="Glycogen Phosphorylase B"/>
    <property type="match status" value="2"/>
</dbReference>
<dbReference type="OrthoDB" id="5835829at2759"/>
<dbReference type="Proteomes" id="UP000649617">
    <property type="component" value="Unassembled WGS sequence"/>
</dbReference>
<dbReference type="InterPro" id="IPR002213">
    <property type="entry name" value="UDP_glucos_trans"/>
</dbReference>
<keyword evidence="2" id="KW-0808">Transferase</keyword>
<dbReference type="AlphaFoldDB" id="A0A812RJP0"/>
<evidence type="ECO:0000313" key="4">
    <source>
        <dbReference type="EMBL" id="CAE7445507.1"/>
    </source>
</evidence>
<dbReference type="PANTHER" id="PTHR48043">
    <property type="entry name" value="EG:EG0003.4 PROTEIN-RELATED"/>
    <property type="match status" value="1"/>
</dbReference>
<evidence type="ECO:0000313" key="5">
    <source>
        <dbReference type="Proteomes" id="UP000649617"/>
    </source>
</evidence>
<comment type="caution">
    <text evidence="4">The sequence shown here is derived from an EMBL/GenBank/DDBJ whole genome shotgun (WGS) entry which is preliminary data.</text>
</comment>
<evidence type="ECO:0000256" key="1">
    <source>
        <dbReference type="ARBA" id="ARBA00022676"/>
    </source>
</evidence>
<evidence type="ECO:0000259" key="3">
    <source>
        <dbReference type="Pfam" id="PF06722"/>
    </source>
</evidence>
<dbReference type="PANTHER" id="PTHR48043:SF145">
    <property type="entry name" value="FI06409P-RELATED"/>
    <property type="match status" value="1"/>
</dbReference>
<organism evidence="4 5">
    <name type="scientific">Symbiodinium pilosum</name>
    <name type="common">Dinoflagellate</name>
    <dbReference type="NCBI Taxonomy" id="2952"/>
    <lineage>
        <taxon>Eukaryota</taxon>
        <taxon>Sar</taxon>
        <taxon>Alveolata</taxon>
        <taxon>Dinophyceae</taxon>
        <taxon>Suessiales</taxon>
        <taxon>Symbiodiniaceae</taxon>
        <taxon>Symbiodinium</taxon>
    </lineage>
</organism>
<evidence type="ECO:0000256" key="2">
    <source>
        <dbReference type="ARBA" id="ARBA00022679"/>
    </source>
</evidence>
<dbReference type="EMBL" id="CAJNIZ010020791">
    <property type="protein sequence ID" value="CAE7445507.1"/>
    <property type="molecule type" value="Genomic_DNA"/>
</dbReference>
<name>A0A812RJP0_SYMPI</name>
<dbReference type="InterPro" id="IPR010610">
    <property type="entry name" value="EryCIII-like_C"/>
</dbReference>
<dbReference type="GO" id="GO:0008194">
    <property type="term" value="F:UDP-glycosyltransferase activity"/>
    <property type="evidence" value="ECO:0007669"/>
    <property type="project" value="InterPro"/>
</dbReference>
<proteinExistence type="predicted"/>
<keyword evidence="5" id="KW-1185">Reference proteome</keyword>
<dbReference type="CDD" id="cd03784">
    <property type="entry name" value="GT1_Gtf-like"/>
    <property type="match status" value="1"/>
</dbReference>
<sequence length="473" mass="51565">MLTFEVGTVNPILPVISELVKRGCDVRYYLMKDDTFVKDVKAAGAFPVTFDEYLLRWDTLMEEEAGWFQAQGCGEGLKSLTADGLSMKILQFQMLYFALPAGVCLGKRLVESWSGQGEWCPDLVLYNVMLLHPYLAACKLGLPCASFSTYPGPGTPMHLSEIPEAERQAVDEKLVRHPGMVEVNAVAKSFFGVDVCGSQLQCRFYNRQLNVVFSVPQLQGEVPEYQQALIDDSTFLWAGAADDLKGPLHRASTPYKERVEPATRRPWDVPQGVKVVIVSLGSLTVDMRWDSDEHVSSLGRFTGRDVSNRLWSELIGSFGNRPDIRFVLSIGPREDARSMLGELPSNFVALEYIEQVEALKHADVFITHGGCNSIKEGALFGVPMIVVPFCVDQPDNGKAIERAGAGICFTDPMATPRGAIAEALLAALGSCAEKQRRSSELLGEALRRAGGAPAVAQACMNLLRPLASAAGGA</sequence>
<reference evidence="4" key="1">
    <citation type="submission" date="2021-02" db="EMBL/GenBank/DDBJ databases">
        <authorList>
            <person name="Dougan E. K."/>
            <person name="Rhodes N."/>
            <person name="Thang M."/>
            <person name="Chan C."/>
        </authorList>
    </citation>
    <scope>NUCLEOTIDE SEQUENCE</scope>
</reference>